<reference evidence="1 2" key="1">
    <citation type="submission" date="2021-06" db="EMBL/GenBank/DDBJ databases">
        <title>Caerostris extrusa draft genome.</title>
        <authorList>
            <person name="Kono N."/>
            <person name="Arakawa K."/>
        </authorList>
    </citation>
    <scope>NUCLEOTIDE SEQUENCE [LARGE SCALE GENOMIC DNA]</scope>
</reference>
<evidence type="ECO:0000313" key="2">
    <source>
        <dbReference type="Proteomes" id="UP001054945"/>
    </source>
</evidence>
<accession>A0AAV4U3E3</accession>
<gene>
    <name evidence="1" type="ORF">CEXT_769601</name>
</gene>
<dbReference type="EMBL" id="BPLR01012217">
    <property type="protein sequence ID" value="GIY52258.1"/>
    <property type="molecule type" value="Genomic_DNA"/>
</dbReference>
<organism evidence="1 2">
    <name type="scientific">Caerostris extrusa</name>
    <name type="common">Bark spider</name>
    <name type="synonym">Caerostris bankana</name>
    <dbReference type="NCBI Taxonomy" id="172846"/>
    <lineage>
        <taxon>Eukaryota</taxon>
        <taxon>Metazoa</taxon>
        <taxon>Ecdysozoa</taxon>
        <taxon>Arthropoda</taxon>
        <taxon>Chelicerata</taxon>
        <taxon>Arachnida</taxon>
        <taxon>Araneae</taxon>
        <taxon>Araneomorphae</taxon>
        <taxon>Entelegynae</taxon>
        <taxon>Araneoidea</taxon>
        <taxon>Araneidae</taxon>
        <taxon>Caerostris</taxon>
    </lineage>
</organism>
<comment type="caution">
    <text evidence="1">The sequence shown here is derived from an EMBL/GenBank/DDBJ whole genome shotgun (WGS) entry which is preliminary data.</text>
</comment>
<proteinExistence type="predicted"/>
<name>A0AAV4U3E3_CAEEX</name>
<protein>
    <submittedName>
        <fullName evidence="1">Uncharacterized protein</fullName>
    </submittedName>
</protein>
<dbReference type="AlphaFoldDB" id="A0AAV4U3E3"/>
<dbReference type="Proteomes" id="UP001054945">
    <property type="component" value="Unassembled WGS sequence"/>
</dbReference>
<evidence type="ECO:0000313" key="1">
    <source>
        <dbReference type="EMBL" id="GIY52258.1"/>
    </source>
</evidence>
<sequence>MTKLNTIGRTAASFLKKWDLLLKMMEFEVIRESAKIWEGRRVECPKVLVTPSEVGGVLQIHLDIFGQIFVLGKVTHFDDDETVHVVLESYVGKFELKHAPLSLQKAPAKKIGIKKLENSRNIHSLKENSERTFSILKNVIQSNCMNLHACELHAFELLNCMHYF</sequence>
<keyword evidence="2" id="KW-1185">Reference proteome</keyword>